<protein>
    <recommendedName>
        <fullName evidence="3">COX assembly mitochondrial protein</fullName>
    </recommendedName>
</protein>
<dbReference type="PROSITE" id="PS51808">
    <property type="entry name" value="CHCH"/>
    <property type="match status" value="1"/>
</dbReference>
<evidence type="ECO:0000256" key="3">
    <source>
        <dbReference type="RuleBase" id="RU364104"/>
    </source>
</evidence>
<feature type="region of interest" description="Disordered" evidence="4">
    <location>
        <begin position="1"/>
        <end position="25"/>
    </location>
</feature>
<comment type="subcellular location">
    <subcellularLocation>
        <location evidence="3">Mitochondrion</location>
    </subcellularLocation>
</comment>
<dbReference type="STRING" id="64791.A0A151XD99"/>
<name>A0A151XD99_9HYME</name>
<dbReference type="OrthoDB" id="6224010at2759"/>
<sequence>MKEGYSVLPQKFGGGPKGLGDPSDKSLRKVEKNVLVPKLMRERIKSEKCVNEVKEFHDCCLNSGLLNVIKCRKENDKMIACMKEWFFNQDFIKECTEQYLEERSEFRRTGIPKKQRSIRLESSSM</sequence>
<evidence type="ECO:0000313" key="5">
    <source>
        <dbReference type="EMBL" id="KYQ58335.1"/>
    </source>
</evidence>
<keyword evidence="3" id="KW-0496">Mitochondrion</keyword>
<dbReference type="Proteomes" id="UP000075809">
    <property type="component" value="Unassembled WGS sequence"/>
</dbReference>
<dbReference type="AlphaFoldDB" id="A0A151XD99"/>
<proteinExistence type="inferred from homology"/>
<dbReference type="GO" id="GO:0005739">
    <property type="term" value="C:mitochondrion"/>
    <property type="evidence" value="ECO:0007669"/>
    <property type="project" value="UniProtKB-SubCell"/>
</dbReference>
<dbReference type="EMBL" id="KQ982294">
    <property type="protein sequence ID" value="KYQ58335.1"/>
    <property type="molecule type" value="Genomic_DNA"/>
</dbReference>
<dbReference type="KEGG" id="mzt:108732011"/>
<keyword evidence="2" id="KW-1015">Disulfide bond</keyword>
<gene>
    <name evidence="5" type="ORF">ALC60_02755</name>
</gene>
<dbReference type="PANTHER" id="PTHR22977">
    <property type="entry name" value="COX ASSEMBLY MITOCHONDRIAL PROTEIN"/>
    <property type="match status" value="1"/>
</dbReference>
<accession>A0A151XD99</accession>
<organism evidence="5 6">
    <name type="scientific">Mycetomoellerius zeteki</name>
    <dbReference type="NCBI Taxonomy" id="64791"/>
    <lineage>
        <taxon>Eukaryota</taxon>
        <taxon>Metazoa</taxon>
        <taxon>Ecdysozoa</taxon>
        <taxon>Arthropoda</taxon>
        <taxon>Hexapoda</taxon>
        <taxon>Insecta</taxon>
        <taxon>Pterygota</taxon>
        <taxon>Neoptera</taxon>
        <taxon>Endopterygota</taxon>
        <taxon>Hymenoptera</taxon>
        <taxon>Apocrita</taxon>
        <taxon>Aculeata</taxon>
        <taxon>Formicoidea</taxon>
        <taxon>Formicidae</taxon>
        <taxon>Myrmicinae</taxon>
        <taxon>Mycetomoellerius</taxon>
    </lineage>
</organism>
<evidence type="ECO:0000256" key="1">
    <source>
        <dbReference type="ARBA" id="ARBA00007347"/>
    </source>
</evidence>
<dbReference type="PANTHER" id="PTHR22977:SF5">
    <property type="entry name" value="COX ASSEMBLY MITOCHONDRIAL PROTEIN HOMOLOG"/>
    <property type="match status" value="1"/>
</dbReference>
<dbReference type="InterPro" id="IPR013892">
    <property type="entry name" value="Cyt_c_biogenesis_Cmc1-like"/>
</dbReference>
<reference evidence="5 6" key="1">
    <citation type="submission" date="2015-09" db="EMBL/GenBank/DDBJ databases">
        <title>Trachymyrmex zeteki WGS genome.</title>
        <authorList>
            <person name="Nygaard S."/>
            <person name="Hu H."/>
            <person name="Boomsma J."/>
            <person name="Zhang G."/>
        </authorList>
    </citation>
    <scope>NUCLEOTIDE SEQUENCE [LARGE SCALE GENOMIC DNA]</scope>
    <source>
        <strain evidence="5">Tzet28-1</strain>
        <tissue evidence="5">Whole body</tissue>
    </source>
</reference>
<comment type="similarity">
    <text evidence="1 3">Belongs to the CMC family.</text>
</comment>
<evidence type="ECO:0000256" key="4">
    <source>
        <dbReference type="SAM" id="MobiDB-lite"/>
    </source>
</evidence>
<evidence type="ECO:0000256" key="2">
    <source>
        <dbReference type="ARBA" id="ARBA00023157"/>
    </source>
</evidence>
<keyword evidence="6" id="KW-1185">Reference proteome</keyword>
<dbReference type="Pfam" id="PF08583">
    <property type="entry name" value="Cmc1"/>
    <property type="match status" value="1"/>
</dbReference>
<evidence type="ECO:0000313" key="6">
    <source>
        <dbReference type="Proteomes" id="UP000075809"/>
    </source>
</evidence>